<dbReference type="Proteomes" id="UP001225316">
    <property type="component" value="Unassembled WGS sequence"/>
</dbReference>
<proteinExistence type="predicted"/>
<sequence length="84" mass="10014">MKHFASPDFWFHYRLLPENIQDLADKNFSLLKENSRHPSLRLKKVGIFWSARIGISYRALGKEREEGIVWIWIGTHAEYDQLIK</sequence>
<name>A0ABU1B1Y1_9BACT</name>
<keyword evidence="2" id="KW-1185">Reference proteome</keyword>
<evidence type="ECO:0000313" key="1">
    <source>
        <dbReference type="EMBL" id="MDQ8209792.1"/>
    </source>
</evidence>
<gene>
    <name evidence="1" type="ORF">QEH52_19895</name>
</gene>
<organism evidence="1 2">
    <name type="scientific">Thalassobacterium maritimum</name>
    <dbReference type="NCBI Taxonomy" id="3041265"/>
    <lineage>
        <taxon>Bacteria</taxon>
        <taxon>Pseudomonadati</taxon>
        <taxon>Verrucomicrobiota</taxon>
        <taxon>Opitutia</taxon>
        <taxon>Puniceicoccales</taxon>
        <taxon>Coraliomargaritaceae</taxon>
        <taxon>Thalassobacterium</taxon>
    </lineage>
</organism>
<dbReference type="InterPro" id="IPR035093">
    <property type="entry name" value="RelE/ParE_toxin_dom_sf"/>
</dbReference>
<dbReference type="EMBL" id="JARXHW010000170">
    <property type="protein sequence ID" value="MDQ8209792.1"/>
    <property type="molecule type" value="Genomic_DNA"/>
</dbReference>
<comment type="caution">
    <text evidence="1">The sequence shown here is derived from an EMBL/GenBank/DDBJ whole genome shotgun (WGS) entry which is preliminary data.</text>
</comment>
<dbReference type="RefSeq" id="WP_308952710.1">
    <property type="nucleotide sequence ID" value="NZ_JARXHW010000170.1"/>
</dbReference>
<protein>
    <recommendedName>
        <fullName evidence="3">Type II toxin-antitoxin system HigB family toxin</fullName>
    </recommendedName>
</protein>
<reference evidence="1 2" key="1">
    <citation type="submission" date="2023-04" db="EMBL/GenBank/DDBJ databases">
        <title>A novel bacteria isolated from coastal sediment.</title>
        <authorList>
            <person name="Liu X.-J."/>
            <person name="Du Z.-J."/>
        </authorList>
    </citation>
    <scope>NUCLEOTIDE SEQUENCE [LARGE SCALE GENOMIC DNA]</scope>
    <source>
        <strain evidence="1 2">SDUM461003</strain>
    </source>
</reference>
<evidence type="ECO:0000313" key="2">
    <source>
        <dbReference type="Proteomes" id="UP001225316"/>
    </source>
</evidence>
<accession>A0ABU1B1Y1</accession>
<dbReference type="SUPFAM" id="SSF143011">
    <property type="entry name" value="RelE-like"/>
    <property type="match status" value="1"/>
</dbReference>
<evidence type="ECO:0008006" key="3">
    <source>
        <dbReference type="Google" id="ProtNLM"/>
    </source>
</evidence>